<evidence type="ECO:0000313" key="3">
    <source>
        <dbReference type="EMBL" id="UOF01613.1"/>
    </source>
</evidence>
<protein>
    <submittedName>
        <fullName evidence="3">PilZ domain-containing protein</fullName>
    </submittedName>
</protein>
<keyword evidence="4" id="KW-1185">Reference proteome</keyword>
<keyword evidence="1" id="KW-0812">Transmembrane</keyword>
<feature type="domain" description="PilZ" evidence="2">
    <location>
        <begin position="144"/>
        <end position="215"/>
    </location>
</feature>
<feature type="transmembrane region" description="Helical" evidence="1">
    <location>
        <begin position="64"/>
        <end position="83"/>
    </location>
</feature>
<reference evidence="3" key="1">
    <citation type="submission" date="2022-03" db="EMBL/GenBank/DDBJ databases">
        <title>Genome Identification and Characterization of new species Bdellovibrio reynosense LBG001 sp. nov. from a Mexico soil sample.</title>
        <authorList>
            <person name="Camilli A."/>
            <person name="Ajao Y."/>
            <person name="Guo X."/>
        </authorList>
    </citation>
    <scope>NUCLEOTIDE SEQUENCE</scope>
    <source>
        <strain evidence="3">LBG001</strain>
    </source>
</reference>
<dbReference type="Proteomes" id="UP000830116">
    <property type="component" value="Chromosome"/>
</dbReference>
<feature type="transmembrane region" description="Helical" evidence="1">
    <location>
        <begin position="39"/>
        <end position="57"/>
    </location>
</feature>
<proteinExistence type="predicted"/>
<evidence type="ECO:0000259" key="2">
    <source>
        <dbReference type="Pfam" id="PF07238"/>
    </source>
</evidence>
<keyword evidence="1" id="KW-1133">Transmembrane helix</keyword>
<sequence>MEPKSSTLERPRAVQMAAAVLIATPVLDIMMMQRTGTQIFSWISWVMIAGAGISLMIRHKLSWLVGIALCCLFVLSTGFSLFHDLESADPIVSSAKLLDCLLVLFIVGTVSYFFRYPYLDRRQNWFAPTGERFALSMSVVLDGVETQTLDLSYTGAKIATPEGATFKVGDKIPLQFSEINDIQCWARIIDSKPGQVRVHFEDTSAGDKEMIRQWLSAQNLQKV</sequence>
<dbReference type="Gene3D" id="2.40.10.220">
    <property type="entry name" value="predicted glycosyltransferase like domains"/>
    <property type="match status" value="1"/>
</dbReference>
<name>A0ABY4C9E8_9BACT</name>
<accession>A0ABY4C9E8</accession>
<feature type="transmembrane region" description="Helical" evidence="1">
    <location>
        <begin position="12"/>
        <end position="33"/>
    </location>
</feature>
<dbReference type="InterPro" id="IPR009875">
    <property type="entry name" value="PilZ_domain"/>
</dbReference>
<organism evidence="3 4">
    <name type="scientific">Bdellovibrio reynosensis</name>
    <dbReference type="NCBI Taxonomy" id="2835041"/>
    <lineage>
        <taxon>Bacteria</taxon>
        <taxon>Pseudomonadati</taxon>
        <taxon>Bdellovibrionota</taxon>
        <taxon>Bdellovibrionia</taxon>
        <taxon>Bdellovibrionales</taxon>
        <taxon>Pseudobdellovibrionaceae</taxon>
        <taxon>Bdellovibrio</taxon>
    </lineage>
</organism>
<dbReference type="EMBL" id="CP093442">
    <property type="protein sequence ID" value="UOF01613.1"/>
    <property type="molecule type" value="Genomic_DNA"/>
</dbReference>
<evidence type="ECO:0000313" key="4">
    <source>
        <dbReference type="Proteomes" id="UP000830116"/>
    </source>
</evidence>
<dbReference type="RefSeq" id="WP_243538125.1">
    <property type="nucleotide sequence ID" value="NZ_CP093442.1"/>
</dbReference>
<feature type="transmembrane region" description="Helical" evidence="1">
    <location>
        <begin position="95"/>
        <end position="114"/>
    </location>
</feature>
<dbReference type="Pfam" id="PF07238">
    <property type="entry name" value="PilZ"/>
    <property type="match status" value="1"/>
</dbReference>
<dbReference type="SUPFAM" id="SSF141371">
    <property type="entry name" value="PilZ domain-like"/>
    <property type="match status" value="1"/>
</dbReference>
<gene>
    <name evidence="3" type="ORF">MNR06_01430</name>
</gene>
<keyword evidence="1" id="KW-0472">Membrane</keyword>
<evidence type="ECO:0000256" key="1">
    <source>
        <dbReference type="SAM" id="Phobius"/>
    </source>
</evidence>